<evidence type="ECO:0000313" key="11">
    <source>
        <dbReference type="EMBL" id="KAG0655343.1"/>
    </source>
</evidence>
<dbReference type="InterPro" id="IPR001670">
    <property type="entry name" value="ADH_Fe/GldA"/>
</dbReference>
<dbReference type="FunFam" id="1.20.1090.10:FF:000003">
    <property type="entry name" value="Probable hydroxyacid-oxoacid transhydrogenase, mitochondrial"/>
    <property type="match status" value="1"/>
</dbReference>
<dbReference type="InterPro" id="IPR056798">
    <property type="entry name" value="ADH_Fe_C"/>
</dbReference>
<dbReference type="Proteomes" id="UP000777482">
    <property type="component" value="Unassembled WGS sequence"/>
</dbReference>
<sequence length="516" mass="55670">MATSASRALPRNAVTRLMQSLHKSHCGCPVCSSVSSSSPTDILHAAQAIRSGGKSRNLVQQQQQRGYATPVDMPPQGDYAFEVAASNLRFGEGVTREVGMDFANQKARKVGVFTDKTVAQLLPMQMALESLEQNGIQYQVFDKTRVEPNQQSWEEAIAFAKEHDFSHFLAVGGGSVIDTCKVANLFTCYPDADLYDFINAPIGKGKPIDKTLRPLIAVPTTAGTGSETTGTAIADLPHLRAKTGIASRALRPLLGIVDPLNTDSCPREVHISSGLDVLFHALESWTAIPYTERTPRPSNPMLRPAYQGSNPISDVFSEWALRQTVKYLPRIAADQGDGEAKSQMLLASTFAGIGFGNAGVHLCHGASYAISSLNYVKAKYQHPGYQVDHPLVPHGVAVAMTGPSVFSFTAPTSPSRHRTVAAIFEELATPQNKDHIDTARVSDADLGPLLFDRIARFLVSLDVPRGLKALGYKSGDVDELVKGTLPQRRVLDLAPGFSGNDGSEELSRIIEGAMDF</sequence>
<dbReference type="AlphaFoldDB" id="A0A9P7B243"/>
<dbReference type="SUPFAM" id="SSF56796">
    <property type="entry name" value="Dehydroquinate synthase-like"/>
    <property type="match status" value="1"/>
</dbReference>
<dbReference type="Gene3D" id="3.40.50.1970">
    <property type="match status" value="1"/>
</dbReference>
<dbReference type="EMBL" id="PUHQ01000123">
    <property type="protein sequence ID" value="KAG0655343.1"/>
    <property type="molecule type" value="Genomic_DNA"/>
</dbReference>
<keyword evidence="12" id="KW-1185">Reference proteome</keyword>
<comment type="catalytic activity">
    <reaction evidence="1">
        <text>(S)-3-hydroxybutanoate + 2-oxoglutarate = (R)-2-hydroxyglutarate + acetoacetate</text>
        <dbReference type="Rhea" id="RHEA:23048"/>
        <dbReference type="ChEBI" id="CHEBI:11047"/>
        <dbReference type="ChEBI" id="CHEBI:13705"/>
        <dbReference type="ChEBI" id="CHEBI:15801"/>
        <dbReference type="ChEBI" id="CHEBI:16810"/>
        <dbReference type="EC" id="1.1.99.24"/>
    </reaction>
</comment>
<keyword evidence="7" id="KW-0496">Mitochondrion</keyword>
<dbReference type="Pfam" id="PF25137">
    <property type="entry name" value="ADH_Fe_C"/>
    <property type="match status" value="1"/>
</dbReference>
<dbReference type="PANTHER" id="PTHR11496:SF83">
    <property type="entry name" value="HYDROXYACID-OXOACID TRANSHYDROGENASE, MITOCHONDRIAL"/>
    <property type="match status" value="1"/>
</dbReference>
<proteinExistence type="inferred from homology"/>
<dbReference type="InterPro" id="IPR042157">
    <property type="entry name" value="HOT"/>
</dbReference>
<dbReference type="FunFam" id="3.40.50.1970:FF:000009">
    <property type="entry name" value="Fe-containing alcohol dehydrogenase"/>
    <property type="match status" value="1"/>
</dbReference>
<dbReference type="Pfam" id="PF00465">
    <property type="entry name" value="Fe-ADH"/>
    <property type="match status" value="1"/>
</dbReference>
<dbReference type="InterPro" id="IPR039697">
    <property type="entry name" value="Alcohol_dehydrogenase_Fe"/>
</dbReference>
<dbReference type="GO" id="GO:0047988">
    <property type="term" value="F:hydroxyacid-oxoacid transhydrogenase activity"/>
    <property type="evidence" value="ECO:0007669"/>
    <property type="project" value="UniProtKB-EC"/>
</dbReference>
<dbReference type="PANTHER" id="PTHR11496">
    <property type="entry name" value="ALCOHOL DEHYDROGENASE"/>
    <property type="match status" value="1"/>
</dbReference>
<evidence type="ECO:0000256" key="8">
    <source>
        <dbReference type="ARBA" id="ARBA00049496"/>
    </source>
</evidence>
<evidence type="ECO:0000256" key="3">
    <source>
        <dbReference type="ARBA" id="ARBA00010005"/>
    </source>
</evidence>
<name>A0A9P7B243_RHOMI</name>
<feature type="domain" description="Fe-containing alcohol dehydrogenase-like C-terminal" evidence="10">
    <location>
        <begin position="308"/>
        <end position="485"/>
    </location>
</feature>
<evidence type="ECO:0000256" key="5">
    <source>
        <dbReference type="ARBA" id="ARBA00022946"/>
    </source>
</evidence>
<keyword evidence="6" id="KW-0560">Oxidoreductase</keyword>
<organism evidence="11 12">
    <name type="scientific">Rhodotorula mucilaginosa</name>
    <name type="common">Yeast</name>
    <name type="synonym">Rhodotorula rubra</name>
    <dbReference type="NCBI Taxonomy" id="5537"/>
    <lineage>
        <taxon>Eukaryota</taxon>
        <taxon>Fungi</taxon>
        <taxon>Dikarya</taxon>
        <taxon>Basidiomycota</taxon>
        <taxon>Pucciniomycotina</taxon>
        <taxon>Microbotryomycetes</taxon>
        <taxon>Sporidiobolales</taxon>
        <taxon>Sporidiobolaceae</taxon>
        <taxon>Rhodotorula</taxon>
    </lineage>
</organism>
<dbReference type="EC" id="1.1.99.24" evidence="4"/>
<dbReference type="Gene3D" id="1.20.1090.10">
    <property type="entry name" value="Dehydroquinate synthase-like - alpha domain"/>
    <property type="match status" value="1"/>
</dbReference>
<evidence type="ECO:0000256" key="2">
    <source>
        <dbReference type="ARBA" id="ARBA00004173"/>
    </source>
</evidence>
<evidence type="ECO:0000256" key="6">
    <source>
        <dbReference type="ARBA" id="ARBA00023002"/>
    </source>
</evidence>
<gene>
    <name evidence="11" type="ORF">C6P46_001040</name>
</gene>
<dbReference type="OrthoDB" id="339764at2759"/>
<dbReference type="GO" id="GO:0004022">
    <property type="term" value="F:alcohol dehydrogenase (NAD+) activity"/>
    <property type="evidence" value="ECO:0007669"/>
    <property type="project" value="InterPro"/>
</dbReference>
<comment type="caution">
    <text evidence="11">The sequence shown here is derived from an EMBL/GenBank/DDBJ whole genome shotgun (WGS) entry which is preliminary data.</text>
</comment>
<comment type="catalytic activity">
    <reaction evidence="8">
        <text>4-hydroxybutanoate + 2-oxoglutarate = (R)-2-hydroxyglutarate + succinate semialdehyde</text>
        <dbReference type="Rhea" id="RHEA:24734"/>
        <dbReference type="ChEBI" id="CHEBI:15801"/>
        <dbReference type="ChEBI" id="CHEBI:16724"/>
        <dbReference type="ChEBI" id="CHEBI:16810"/>
        <dbReference type="ChEBI" id="CHEBI:57706"/>
        <dbReference type="EC" id="1.1.99.24"/>
    </reaction>
</comment>
<reference evidence="11 12" key="1">
    <citation type="submission" date="2020-11" db="EMBL/GenBank/DDBJ databases">
        <title>Kefir isolates.</title>
        <authorList>
            <person name="Marcisauskas S."/>
            <person name="Kim Y."/>
            <person name="Blasche S."/>
        </authorList>
    </citation>
    <scope>NUCLEOTIDE SEQUENCE [LARGE SCALE GENOMIC DNA]</scope>
    <source>
        <strain evidence="11 12">KR</strain>
    </source>
</reference>
<dbReference type="GO" id="GO:0005739">
    <property type="term" value="C:mitochondrion"/>
    <property type="evidence" value="ECO:0007669"/>
    <property type="project" value="UniProtKB-SubCell"/>
</dbReference>
<evidence type="ECO:0000256" key="4">
    <source>
        <dbReference type="ARBA" id="ARBA00013182"/>
    </source>
</evidence>
<protein>
    <recommendedName>
        <fullName evidence="4">hydroxyacid-oxoacid transhydrogenase</fullName>
        <ecNumber evidence="4">1.1.99.24</ecNumber>
    </recommendedName>
</protein>
<evidence type="ECO:0000256" key="1">
    <source>
        <dbReference type="ARBA" id="ARBA00000813"/>
    </source>
</evidence>
<evidence type="ECO:0000259" key="9">
    <source>
        <dbReference type="Pfam" id="PF00465"/>
    </source>
</evidence>
<comment type="similarity">
    <text evidence="3">Belongs to the iron-containing alcohol dehydrogenase family. Hydroxyacid-oxoacid transhydrogenase subfamily.</text>
</comment>
<dbReference type="CDD" id="cd08190">
    <property type="entry name" value="HOT"/>
    <property type="match status" value="1"/>
</dbReference>
<evidence type="ECO:0000313" key="12">
    <source>
        <dbReference type="Proteomes" id="UP000777482"/>
    </source>
</evidence>
<evidence type="ECO:0000256" key="7">
    <source>
        <dbReference type="ARBA" id="ARBA00023128"/>
    </source>
</evidence>
<feature type="domain" description="Alcohol dehydrogenase iron-type/glycerol dehydrogenase GldA" evidence="9">
    <location>
        <begin position="87"/>
        <end position="259"/>
    </location>
</feature>
<evidence type="ECO:0000259" key="10">
    <source>
        <dbReference type="Pfam" id="PF25137"/>
    </source>
</evidence>
<accession>A0A9P7B243</accession>
<dbReference type="GO" id="GO:0046872">
    <property type="term" value="F:metal ion binding"/>
    <property type="evidence" value="ECO:0007669"/>
    <property type="project" value="InterPro"/>
</dbReference>
<keyword evidence="5" id="KW-0809">Transit peptide</keyword>
<comment type="subcellular location">
    <subcellularLocation>
        <location evidence="2">Mitochondrion</location>
    </subcellularLocation>
</comment>